<keyword evidence="3 5" id="KW-0238">DNA-binding</keyword>
<feature type="domain" description="HTH tetR-type" evidence="6">
    <location>
        <begin position="15"/>
        <end position="75"/>
    </location>
</feature>
<dbReference type="Gene3D" id="1.10.10.60">
    <property type="entry name" value="Homeodomain-like"/>
    <property type="match status" value="1"/>
</dbReference>
<name>H0E697_9ACTN</name>
<dbReference type="Pfam" id="PF17932">
    <property type="entry name" value="TetR_C_24"/>
    <property type="match status" value="1"/>
</dbReference>
<dbReference type="InterPro" id="IPR001647">
    <property type="entry name" value="HTH_TetR"/>
</dbReference>
<dbReference type="GO" id="GO:0003700">
    <property type="term" value="F:DNA-binding transcription factor activity"/>
    <property type="evidence" value="ECO:0007669"/>
    <property type="project" value="TreeGrafter"/>
</dbReference>
<dbReference type="InterPro" id="IPR041490">
    <property type="entry name" value="KstR2_TetR_C"/>
</dbReference>
<dbReference type="EMBL" id="AGUD01000201">
    <property type="protein sequence ID" value="EHN10795.1"/>
    <property type="molecule type" value="Genomic_DNA"/>
</dbReference>
<dbReference type="InterPro" id="IPR050109">
    <property type="entry name" value="HTH-type_TetR-like_transc_reg"/>
</dbReference>
<dbReference type="AlphaFoldDB" id="H0E697"/>
<dbReference type="PANTHER" id="PTHR30055">
    <property type="entry name" value="HTH-TYPE TRANSCRIPTIONAL REGULATOR RUTR"/>
    <property type="match status" value="1"/>
</dbReference>
<evidence type="ECO:0000256" key="1">
    <source>
        <dbReference type="ARBA" id="ARBA00022491"/>
    </source>
</evidence>
<proteinExistence type="predicted"/>
<evidence type="ECO:0000259" key="6">
    <source>
        <dbReference type="PROSITE" id="PS50977"/>
    </source>
</evidence>
<dbReference type="PANTHER" id="PTHR30055:SF175">
    <property type="entry name" value="HTH-TYPE TRANSCRIPTIONAL REPRESSOR KSTR2"/>
    <property type="match status" value="1"/>
</dbReference>
<keyword evidence="8" id="KW-1185">Reference proteome</keyword>
<evidence type="ECO:0000256" key="4">
    <source>
        <dbReference type="ARBA" id="ARBA00023163"/>
    </source>
</evidence>
<dbReference type="PRINTS" id="PR00455">
    <property type="entry name" value="HTHTETR"/>
</dbReference>
<gene>
    <name evidence="7" type="ORF">PAI11_23470</name>
</gene>
<keyword evidence="4" id="KW-0804">Transcription</keyword>
<evidence type="ECO:0000256" key="5">
    <source>
        <dbReference type="PROSITE-ProRule" id="PRU00335"/>
    </source>
</evidence>
<dbReference type="SUPFAM" id="SSF48498">
    <property type="entry name" value="Tetracyclin repressor-like, C-terminal domain"/>
    <property type="match status" value="1"/>
</dbReference>
<dbReference type="Proteomes" id="UP000005143">
    <property type="component" value="Unassembled WGS sequence"/>
</dbReference>
<evidence type="ECO:0000256" key="3">
    <source>
        <dbReference type="ARBA" id="ARBA00023125"/>
    </source>
</evidence>
<reference evidence="7 8" key="1">
    <citation type="journal article" date="2013" name="Biodegradation">
        <title>Quantitative proteomic analysis of ibuprofen-degrading Patulibacter sp. strain I11.</title>
        <authorList>
            <person name="Almeida B."/>
            <person name="Kjeldal H."/>
            <person name="Lolas I."/>
            <person name="Knudsen A.D."/>
            <person name="Carvalho G."/>
            <person name="Nielsen K.L."/>
            <person name="Barreto Crespo M.T."/>
            <person name="Stensballe A."/>
            <person name="Nielsen J.L."/>
        </authorList>
    </citation>
    <scope>NUCLEOTIDE SEQUENCE [LARGE SCALE GENOMIC DNA]</scope>
    <source>
        <strain evidence="7 8">I11</strain>
    </source>
</reference>
<dbReference type="GO" id="GO:0000976">
    <property type="term" value="F:transcription cis-regulatory region binding"/>
    <property type="evidence" value="ECO:0007669"/>
    <property type="project" value="TreeGrafter"/>
</dbReference>
<dbReference type="Gene3D" id="1.10.357.10">
    <property type="entry name" value="Tetracycline Repressor, domain 2"/>
    <property type="match status" value="1"/>
</dbReference>
<dbReference type="PATRIC" id="fig|1097667.3.peg.2328"/>
<evidence type="ECO:0000313" key="7">
    <source>
        <dbReference type="EMBL" id="EHN10795.1"/>
    </source>
</evidence>
<sequence>MAQPPARPKLRERYDERQQQVIDACARAFAQRGYHGTSIDDLIAATGLARGGLYHYIGSKQGALTRILEDLMAPLLEDASAVVDGPDAAPAAEQRLRSLVRVWMRHVEQHQAHVRVFQQERHTIEADPGWDDVRRDRDAFSALLTRVLRDGAASGEFAIDDPALSALALQGMVNHAATWFDPAGRLSADQVADGFCDLVVRGIDGSEPGAV</sequence>
<dbReference type="InterPro" id="IPR009057">
    <property type="entry name" value="Homeodomain-like_sf"/>
</dbReference>
<dbReference type="RefSeq" id="WP_007575182.1">
    <property type="nucleotide sequence ID" value="NZ_AGUD01000201.1"/>
</dbReference>
<dbReference type="SUPFAM" id="SSF46689">
    <property type="entry name" value="Homeodomain-like"/>
    <property type="match status" value="1"/>
</dbReference>
<organism evidence="7 8">
    <name type="scientific">Patulibacter medicamentivorans</name>
    <dbReference type="NCBI Taxonomy" id="1097667"/>
    <lineage>
        <taxon>Bacteria</taxon>
        <taxon>Bacillati</taxon>
        <taxon>Actinomycetota</taxon>
        <taxon>Thermoleophilia</taxon>
        <taxon>Solirubrobacterales</taxon>
        <taxon>Patulibacteraceae</taxon>
        <taxon>Patulibacter</taxon>
    </lineage>
</organism>
<comment type="caution">
    <text evidence="7">The sequence shown here is derived from an EMBL/GenBank/DDBJ whole genome shotgun (WGS) entry which is preliminary data.</text>
</comment>
<keyword evidence="2" id="KW-0805">Transcription regulation</keyword>
<dbReference type="InterPro" id="IPR036271">
    <property type="entry name" value="Tet_transcr_reg_TetR-rel_C_sf"/>
</dbReference>
<feature type="DNA-binding region" description="H-T-H motif" evidence="5">
    <location>
        <begin position="38"/>
        <end position="57"/>
    </location>
</feature>
<keyword evidence="1" id="KW-0678">Repressor</keyword>
<protein>
    <submittedName>
        <fullName evidence="7">Transcriptional regulator TetR family</fullName>
    </submittedName>
</protein>
<dbReference type="PROSITE" id="PS50977">
    <property type="entry name" value="HTH_TETR_2"/>
    <property type="match status" value="1"/>
</dbReference>
<accession>H0E697</accession>
<evidence type="ECO:0000256" key="2">
    <source>
        <dbReference type="ARBA" id="ARBA00023015"/>
    </source>
</evidence>
<dbReference type="Pfam" id="PF00440">
    <property type="entry name" value="TetR_N"/>
    <property type="match status" value="1"/>
</dbReference>
<evidence type="ECO:0000313" key="8">
    <source>
        <dbReference type="Proteomes" id="UP000005143"/>
    </source>
</evidence>